<dbReference type="Pfam" id="PF15413">
    <property type="entry name" value="PH_11"/>
    <property type="match status" value="1"/>
</dbReference>
<dbReference type="SUPFAM" id="SSF50729">
    <property type="entry name" value="PH domain-like"/>
    <property type="match status" value="1"/>
</dbReference>
<evidence type="ECO:0008006" key="3">
    <source>
        <dbReference type="Google" id="ProtNLM"/>
    </source>
</evidence>
<gene>
    <name evidence="1" type="ORF">GSPATT00013724001</name>
</gene>
<evidence type="ECO:0000313" key="1">
    <source>
        <dbReference type="EMBL" id="CAK78275.1"/>
    </source>
</evidence>
<dbReference type="InParanoid" id="A0D5F8"/>
<dbReference type="OMA" id="SYHEKEY"/>
<dbReference type="Proteomes" id="UP000000600">
    <property type="component" value="Unassembled WGS sequence"/>
</dbReference>
<dbReference type="AlphaFoldDB" id="A0D5F8"/>
<dbReference type="Gene3D" id="2.30.29.30">
    <property type="entry name" value="Pleckstrin-homology domain (PH domain)/Phosphotyrosine-binding domain (PTB)"/>
    <property type="match status" value="1"/>
</dbReference>
<dbReference type="HOGENOM" id="CLU_046939_0_0_1"/>
<dbReference type="eggNOG" id="ENOG502S1V7">
    <property type="taxonomic scope" value="Eukaryota"/>
</dbReference>
<proteinExistence type="predicted"/>
<dbReference type="OrthoDB" id="289113at2759"/>
<dbReference type="SUPFAM" id="SSF54001">
    <property type="entry name" value="Cysteine proteinases"/>
    <property type="match status" value="1"/>
</dbReference>
<dbReference type="InterPro" id="IPR038765">
    <property type="entry name" value="Papain-like_cys_pep_sf"/>
</dbReference>
<dbReference type="PANTHER" id="PTHR47112">
    <property type="entry name" value="PX DOMAIN-CONTAINING PROTEIN"/>
    <property type="match status" value="1"/>
</dbReference>
<dbReference type="Pfam" id="PF05708">
    <property type="entry name" value="Peptidase_C92"/>
    <property type="match status" value="1"/>
</dbReference>
<dbReference type="InterPro" id="IPR011993">
    <property type="entry name" value="PH-like_dom_sf"/>
</dbReference>
<accession>A0D5F8</accession>
<organism evidence="1 2">
    <name type="scientific">Paramecium tetraurelia</name>
    <dbReference type="NCBI Taxonomy" id="5888"/>
    <lineage>
        <taxon>Eukaryota</taxon>
        <taxon>Sar</taxon>
        <taxon>Alveolata</taxon>
        <taxon>Ciliophora</taxon>
        <taxon>Intramacronucleata</taxon>
        <taxon>Oligohymenophorea</taxon>
        <taxon>Peniculida</taxon>
        <taxon>Parameciidae</taxon>
        <taxon>Paramecium</taxon>
    </lineage>
</organism>
<dbReference type="KEGG" id="ptm:GSPATT00013724001"/>
<dbReference type="PANTHER" id="PTHR47112:SF1">
    <property type="entry name" value="PX DOMAIN-CONTAINING PROTEIN"/>
    <property type="match status" value="1"/>
</dbReference>
<evidence type="ECO:0000313" key="2">
    <source>
        <dbReference type="Proteomes" id="UP000000600"/>
    </source>
</evidence>
<dbReference type="Gene3D" id="3.90.1720.10">
    <property type="entry name" value="endopeptidase domain like (from Nostoc punctiforme)"/>
    <property type="match status" value="1"/>
</dbReference>
<protein>
    <recommendedName>
        <fullName evidence="3">PH domain-containing protein</fullName>
    </recommendedName>
</protein>
<dbReference type="GeneID" id="5031457"/>
<name>A0D5F8_PARTE</name>
<dbReference type="InterPro" id="IPR024453">
    <property type="entry name" value="Peptidase_C92"/>
</dbReference>
<reference evidence="1 2" key="1">
    <citation type="journal article" date="2006" name="Nature">
        <title>Global trends of whole-genome duplications revealed by the ciliate Paramecium tetraurelia.</title>
        <authorList>
            <consortium name="Genoscope"/>
            <person name="Aury J.-M."/>
            <person name="Jaillon O."/>
            <person name="Duret L."/>
            <person name="Noel B."/>
            <person name="Jubin C."/>
            <person name="Porcel B.M."/>
            <person name="Segurens B."/>
            <person name="Daubin V."/>
            <person name="Anthouard V."/>
            <person name="Aiach N."/>
            <person name="Arnaiz O."/>
            <person name="Billaut A."/>
            <person name="Beisson J."/>
            <person name="Blanc I."/>
            <person name="Bouhouche K."/>
            <person name="Camara F."/>
            <person name="Duharcourt S."/>
            <person name="Guigo R."/>
            <person name="Gogendeau D."/>
            <person name="Katinka M."/>
            <person name="Keller A.-M."/>
            <person name="Kissmehl R."/>
            <person name="Klotz C."/>
            <person name="Koll F."/>
            <person name="Le Moue A."/>
            <person name="Lepere C."/>
            <person name="Malinsky S."/>
            <person name="Nowacki M."/>
            <person name="Nowak J.K."/>
            <person name="Plattner H."/>
            <person name="Poulain J."/>
            <person name="Ruiz F."/>
            <person name="Serrano V."/>
            <person name="Zagulski M."/>
            <person name="Dessen P."/>
            <person name="Betermier M."/>
            <person name="Weissenbach J."/>
            <person name="Scarpelli C."/>
            <person name="Schachter V."/>
            <person name="Sperling L."/>
            <person name="Meyer E."/>
            <person name="Cohen J."/>
            <person name="Wincker P."/>
        </authorList>
    </citation>
    <scope>NUCLEOTIDE SEQUENCE [LARGE SCALE GENOMIC DNA]</scope>
    <source>
        <strain evidence="1 2">Stock d4-2</strain>
    </source>
</reference>
<dbReference type="EMBL" id="CT868296">
    <property type="protein sequence ID" value="CAK78275.1"/>
    <property type="molecule type" value="Genomic_DNA"/>
</dbReference>
<sequence length="414" mass="48663">MDSITGIEDHQQQRNNIICNVQLVQQAIMDSYHEKEYRQSISLTQTQTQKVPDDNTNQHVSLLLYPIQTSDKHDDVFNANVTTSIRNRISPYFGVLLKKSPHWVQGYKERQCSIVNRIFRYFSMEHKKLEGVLNFDVQTYQLIEIKDKQGNIIEFIIKPVGKIDKIFQFKGTNPMETTKWFNTIKIHLQDSIGFMNQLTSLCKYERYWRVSNVKLSKHERISAQQLEEDAEDGDIILFRGKDINCYVQRAFTQDDFDHVGLLLKMDNNELFIFEALPSSGVALCRWSTFNIRKWYSMYEKVVYRKLKTNRSIEFKVKLSDFVNENLGKKYSCTPSKLLMQKSILFVDEQPKTEEQKNRTYFCSELVAKCYKDLGFLPKIVSSTQYWPGSFSQQNSKLKLQQASLSDEYLIDFCM</sequence>
<dbReference type="RefSeq" id="XP_001445672.1">
    <property type="nucleotide sequence ID" value="XM_001445635.1"/>
</dbReference>
<keyword evidence="2" id="KW-1185">Reference proteome</keyword>